<evidence type="ECO:0000256" key="1">
    <source>
        <dbReference type="SAM" id="MobiDB-lite"/>
    </source>
</evidence>
<feature type="domain" description="Aminoglycoside phosphotransferase" evidence="2">
    <location>
        <begin position="260"/>
        <end position="299"/>
    </location>
</feature>
<dbReference type="Gene3D" id="1.10.510.10">
    <property type="entry name" value="Transferase(Phosphotransferase) domain 1"/>
    <property type="match status" value="1"/>
</dbReference>
<sequence length="351" mass="39244">MLLPWMHLSECRSASGRVPWTASFVRHMPRHTKPRGACRRLMSCNLETRLWTLAYTSLGTLHVSKWYSSDPKQAMELLRQQGYPELCIHRGHLIRQKLCLTTPDKGFFTERIRHQNPLPRRRRAINTILGFMTSTVDIFTRLGEILLHHSADFDLDGPRVHVRLTESSAAFRKTLGKTFKFKTVEPGRVWTDGNWYLKVPAEADEVTATKAVSETGPVDLAAEMLVTIGPHKGKVLIATRAAGEPAGSTLQDLDVHQKTLILAQLQQIHKAGWHHHDLHPANIVWQDGQPSIIDFGCAQQASECIEMRRGCLDDDAVAAMSISPSSSTDTAVVEETPSETTATGSFQNLEK</sequence>
<evidence type="ECO:0000313" key="3">
    <source>
        <dbReference type="EMBL" id="KAJ7736757.1"/>
    </source>
</evidence>
<comment type="caution">
    <text evidence="3">The sequence shown here is derived from an EMBL/GenBank/DDBJ whole genome shotgun (WGS) entry which is preliminary data.</text>
</comment>
<dbReference type="EMBL" id="JARJLG010000147">
    <property type="protein sequence ID" value="KAJ7736757.1"/>
    <property type="molecule type" value="Genomic_DNA"/>
</dbReference>
<dbReference type="AlphaFoldDB" id="A0AAD7MXE6"/>
<dbReference type="InterPro" id="IPR011009">
    <property type="entry name" value="Kinase-like_dom_sf"/>
</dbReference>
<keyword evidence="4" id="KW-1185">Reference proteome</keyword>
<feature type="compositionally biased region" description="Polar residues" evidence="1">
    <location>
        <begin position="338"/>
        <end position="351"/>
    </location>
</feature>
<dbReference type="SUPFAM" id="SSF56112">
    <property type="entry name" value="Protein kinase-like (PK-like)"/>
    <property type="match status" value="1"/>
</dbReference>
<accession>A0AAD7MXE6</accession>
<evidence type="ECO:0000259" key="2">
    <source>
        <dbReference type="Pfam" id="PF01636"/>
    </source>
</evidence>
<feature type="region of interest" description="Disordered" evidence="1">
    <location>
        <begin position="323"/>
        <end position="351"/>
    </location>
</feature>
<proteinExistence type="predicted"/>
<dbReference type="Proteomes" id="UP001215280">
    <property type="component" value="Unassembled WGS sequence"/>
</dbReference>
<organism evidence="3 4">
    <name type="scientific">Mycena maculata</name>
    <dbReference type="NCBI Taxonomy" id="230809"/>
    <lineage>
        <taxon>Eukaryota</taxon>
        <taxon>Fungi</taxon>
        <taxon>Dikarya</taxon>
        <taxon>Basidiomycota</taxon>
        <taxon>Agaricomycotina</taxon>
        <taxon>Agaricomycetes</taxon>
        <taxon>Agaricomycetidae</taxon>
        <taxon>Agaricales</taxon>
        <taxon>Marasmiineae</taxon>
        <taxon>Mycenaceae</taxon>
        <taxon>Mycena</taxon>
    </lineage>
</organism>
<dbReference type="Pfam" id="PF01636">
    <property type="entry name" value="APH"/>
    <property type="match status" value="1"/>
</dbReference>
<name>A0AAD7MXE6_9AGAR</name>
<evidence type="ECO:0000313" key="4">
    <source>
        <dbReference type="Proteomes" id="UP001215280"/>
    </source>
</evidence>
<dbReference type="InterPro" id="IPR002575">
    <property type="entry name" value="Aminoglycoside_PTrfase"/>
</dbReference>
<gene>
    <name evidence="3" type="ORF">DFH07DRAFT_97730</name>
</gene>
<reference evidence="3" key="1">
    <citation type="submission" date="2023-03" db="EMBL/GenBank/DDBJ databases">
        <title>Massive genome expansion in bonnet fungi (Mycena s.s.) driven by repeated elements and novel gene families across ecological guilds.</title>
        <authorList>
            <consortium name="Lawrence Berkeley National Laboratory"/>
            <person name="Harder C.B."/>
            <person name="Miyauchi S."/>
            <person name="Viragh M."/>
            <person name="Kuo A."/>
            <person name="Thoen E."/>
            <person name="Andreopoulos B."/>
            <person name="Lu D."/>
            <person name="Skrede I."/>
            <person name="Drula E."/>
            <person name="Henrissat B."/>
            <person name="Morin E."/>
            <person name="Kohler A."/>
            <person name="Barry K."/>
            <person name="LaButti K."/>
            <person name="Morin E."/>
            <person name="Salamov A."/>
            <person name="Lipzen A."/>
            <person name="Mereny Z."/>
            <person name="Hegedus B."/>
            <person name="Baldrian P."/>
            <person name="Stursova M."/>
            <person name="Weitz H."/>
            <person name="Taylor A."/>
            <person name="Grigoriev I.V."/>
            <person name="Nagy L.G."/>
            <person name="Martin F."/>
            <person name="Kauserud H."/>
        </authorList>
    </citation>
    <scope>NUCLEOTIDE SEQUENCE</scope>
    <source>
        <strain evidence="3">CBHHK188m</strain>
    </source>
</reference>
<protein>
    <recommendedName>
        <fullName evidence="2">Aminoglycoside phosphotransferase domain-containing protein</fullName>
    </recommendedName>
</protein>